<proteinExistence type="predicted"/>
<feature type="compositionally biased region" description="Polar residues" evidence="1">
    <location>
        <begin position="487"/>
        <end position="497"/>
    </location>
</feature>
<gene>
    <name evidence="4" type="ORF">A0H81_01562</name>
</gene>
<dbReference type="OrthoDB" id="21095at2759"/>
<feature type="compositionally biased region" description="Acidic residues" evidence="1">
    <location>
        <begin position="25"/>
        <end position="34"/>
    </location>
</feature>
<comment type="caution">
    <text evidence="4">The sequence shown here is derived from an EMBL/GenBank/DDBJ whole genome shotgun (WGS) entry which is preliminary data.</text>
</comment>
<dbReference type="InterPro" id="IPR015187">
    <property type="entry name" value="BRCA2_OB_1"/>
</dbReference>
<feature type="domain" description="Breast cancer type 2 susceptibility protein helical" evidence="3">
    <location>
        <begin position="594"/>
        <end position="647"/>
    </location>
</feature>
<dbReference type="STRING" id="5627.A0A1C7MQZ2"/>
<dbReference type="Pfam" id="PF09169">
    <property type="entry name" value="BRCA-2_helical"/>
    <property type="match status" value="1"/>
</dbReference>
<dbReference type="PANTHER" id="PTHR11289:SF0">
    <property type="entry name" value="BREAST CANCER TYPE 2 SUSCEPTIBILITY PROTEIN"/>
    <property type="match status" value="1"/>
</dbReference>
<sequence>MPRCPDSPSPSRKRQRLSSPTYDELSQEELNAFDEVDRKLSQSQRSSPLARSEGPPDMRGKESSLPFVLPNCETGLSINKERDQIEEPSSSPLEARAIRAGFVSAATLPTQKDRPKALGFTSASNAQTHKDMQHGFSGFTSAAVLHGTLDSEKTSFDGALDALPLVSDLASMSPSPPDAQPEQDYASWFESSSTSLPEGAISFTSARAILDSGDAGQPDKVIGDASTSFSGFTSGFSVYKSTQAIDGSLNNEASTSTSILPGFISLTSTKTSGKKHWTALSAEALERAAKKMKKWEEELEKADCLSPAQVDEQENIPTSAAPPGLPSFQTPARAAFRAVENSPGPPPDTPCPAGTKFKKPLLTGARSALQTKKPFKSPLVNTSAAKLPRPAFNAPTFVSSPLNPSRPIEFASGSKLPAPFPFSTPVTPSRAGPSTPVRTAAGASSAPARALGLMPRRVGVASPSAKPKVFVTPFKPGMAPGEPGRSQLKQSQATQRTEAQKSVIIDTRTLDDSNKGRKTLSQKMERTRRTRFFNMTPPSGRQTLASCGLTPQSYTTQELESMGMCFLLQILNLRQHPCWAAAALEQLLEKGCNLATSEWVENHWSMILWKLAGMVCLEPQHESNPETRRWCWTEVMRQLLYRYERELNGGSRPALRMISTEDAPASCPMVLCVSNIIWSGESVDDGGFPVERHPELEVTDGWYRLRARVDLPLARAIRRGVISIGRKIAIAGARLSSGRKGPCEILKAYDSTVLEIFGNSSHLAPWHAKLGFQKQPYVATLDSLTRDGGVVTAVELVMTKLYPLGFLEFIEDDDGKITREGPRNDKDEAIAHDKWMAKREREASKLRQEFEKKLAIYEDYADKLEDLAGPRWRRPWTQMPPSIVERLYDEIEDYRKPFDFFISLPWYNAGWLSVYIRQQVEKDRAAHSEELERELNTICPPRAVRSFRIIAAHDARWSKSKPTRTVQLTVWDILKLTLDEDGKAGDIREGHKFLVNIISPVAMSVADRAGHFLCCRQVTNLVPTQQSGWMPPVLAP</sequence>
<evidence type="ECO:0008006" key="6">
    <source>
        <dbReference type="Google" id="ProtNLM"/>
    </source>
</evidence>
<evidence type="ECO:0000259" key="3">
    <source>
        <dbReference type="Pfam" id="PF09169"/>
    </source>
</evidence>
<evidence type="ECO:0000313" key="4">
    <source>
        <dbReference type="EMBL" id="OBZ79271.1"/>
    </source>
</evidence>
<keyword evidence="5" id="KW-1185">Reference proteome</keyword>
<accession>A0A1C7MQZ2</accession>
<dbReference type="InterPro" id="IPR036315">
    <property type="entry name" value="BRCA2_hlx_sf"/>
</dbReference>
<evidence type="ECO:0000259" key="2">
    <source>
        <dbReference type="Pfam" id="PF09103"/>
    </source>
</evidence>
<dbReference type="Gene3D" id="2.40.50.140">
    <property type="entry name" value="Nucleic acid-binding proteins"/>
    <property type="match status" value="2"/>
</dbReference>
<evidence type="ECO:0000313" key="5">
    <source>
        <dbReference type="Proteomes" id="UP000092993"/>
    </source>
</evidence>
<feature type="region of interest" description="Disordered" evidence="1">
    <location>
        <begin position="1"/>
        <end position="70"/>
    </location>
</feature>
<dbReference type="InterPro" id="IPR015252">
    <property type="entry name" value="BRCA2_hlx"/>
</dbReference>
<dbReference type="EMBL" id="LUGG01000001">
    <property type="protein sequence ID" value="OBZ79271.1"/>
    <property type="molecule type" value="Genomic_DNA"/>
</dbReference>
<evidence type="ECO:0000256" key="1">
    <source>
        <dbReference type="SAM" id="MobiDB-lite"/>
    </source>
</evidence>
<dbReference type="InterPro" id="IPR015525">
    <property type="entry name" value="BRCA2"/>
</dbReference>
<dbReference type="CDD" id="cd04493">
    <property type="entry name" value="BRCA2DBD_OB1"/>
    <property type="match status" value="1"/>
</dbReference>
<dbReference type="GO" id="GO:0000724">
    <property type="term" value="P:double-strand break repair via homologous recombination"/>
    <property type="evidence" value="ECO:0007669"/>
    <property type="project" value="InterPro"/>
</dbReference>
<dbReference type="SUPFAM" id="SSF50249">
    <property type="entry name" value="Nucleic acid-binding proteins"/>
    <property type="match status" value="2"/>
</dbReference>
<dbReference type="PANTHER" id="PTHR11289">
    <property type="entry name" value="BREAST CANCER TYPE 2 SUSCEPTIBILITY PROTEIN BRCA2"/>
    <property type="match status" value="1"/>
</dbReference>
<feature type="region of interest" description="Disordered" evidence="1">
    <location>
        <begin position="477"/>
        <end position="500"/>
    </location>
</feature>
<dbReference type="SUPFAM" id="SSF81872">
    <property type="entry name" value="BRCA2 helical domain"/>
    <property type="match status" value="1"/>
</dbReference>
<feature type="region of interest" description="Disordered" evidence="1">
    <location>
        <begin position="171"/>
        <end position="190"/>
    </location>
</feature>
<dbReference type="GO" id="GO:0006355">
    <property type="term" value="P:regulation of DNA-templated transcription"/>
    <property type="evidence" value="ECO:0007669"/>
    <property type="project" value="TreeGrafter"/>
</dbReference>
<dbReference type="Proteomes" id="UP000092993">
    <property type="component" value="Unassembled WGS sequence"/>
</dbReference>
<dbReference type="AlphaFoldDB" id="A0A1C7MQZ2"/>
<reference evidence="4 5" key="1">
    <citation type="submission" date="2016-03" db="EMBL/GenBank/DDBJ databases">
        <title>Whole genome sequencing of Grifola frondosa 9006-11.</title>
        <authorList>
            <person name="Min B."/>
            <person name="Park H."/>
            <person name="Kim J.-G."/>
            <person name="Cho H."/>
            <person name="Oh Y.-L."/>
            <person name="Kong W.-S."/>
            <person name="Choi I.-G."/>
        </authorList>
    </citation>
    <scope>NUCLEOTIDE SEQUENCE [LARGE SCALE GENOMIC DNA]</scope>
    <source>
        <strain evidence="4 5">9006-11</strain>
    </source>
</reference>
<name>A0A1C7MQZ2_GRIFR</name>
<feature type="domain" description="BRCA2 OB1" evidence="2">
    <location>
        <begin position="653"/>
        <end position="774"/>
    </location>
</feature>
<protein>
    <recommendedName>
        <fullName evidence="6">BRCA2 OB1 domain-containing protein</fullName>
    </recommendedName>
</protein>
<dbReference type="OMA" id="ATRRWCW"/>
<dbReference type="InterPro" id="IPR012340">
    <property type="entry name" value="NA-bd_OB-fold"/>
</dbReference>
<organism evidence="4 5">
    <name type="scientific">Grifola frondosa</name>
    <name type="common">Maitake</name>
    <name type="synonym">Polyporus frondosus</name>
    <dbReference type="NCBI Taxonomy" id="5627"/>
    <lineage>
        <taxon>Eukaryota</taxon>
        <taxon>Fungi</taxon>
        <taxon>Dikarya</taxon>
        <taxon>Basidiomycota</taxon>
        <taxon>Agaricomycotina</taxon>
        <taxon>Agaricomycetes</taxon>
        <taxon>Polyporales</taxon>
        <taxon>Grifolaceae</taxon>
        <taxon>Grifola</taxon>
    </lineage>
</organism>
<dbReference type="Pfam" id="PF09103">
    <property type="entry name" value="BRCA-2_OB1"/>
    <property type="match status" value="1"/>
</dbReference>